<organism evidence="1">
    <name type="scientific">Caudovirales sp. ct7oE3</name>
    <dbReference type="NCBI Taxonomy" id="2826768"/>
    <lineage>
        <taxon>Viruses</taxon>
        <taxon>Duplodnaviria</taxon>
        <taxon>Heunggongvirae</taxon>
        <taxon>Uroviricota</taxon>
        <taxon>Caudoviricetes</taxon>
    </lineage>
</organism>
<proteinExistence type="predicted"/>
<reference evidence="1" key="1">
    <citation type="journal article" date="2021" name="Proc. Natl. Acad. Sci. U.S.A.">
        <title>A Catalog of Tens of Thousands of Viruses from Human Metagenomes Reveals Hidden Associations with Chronic Diseases.</title>
        <authorList>
            <person name="Tisza M.J."/>
            <person name="Buck C.B."/>
        </authorList>
    </citation>
    <scope>NUCLEOTIDE SEQUENCE</scope>
    <source>
        <strain evidence="1">Ct7oE3</strain>
    </source>
</reference>
<name>A0A8S5LZW5_9CAUD</name>
<evidence type="ECO:0000313" key="1">
    <source>
        <dbReference type="EMBL" id="DAD75379.1"/>
    </source>
</evidence>
<dbReference type="EMBL" id="BK014781">
    <property type="protein sequence ID" value="DAD75379.1"/>
    <property type="molecule type" value="Genomic_DNA"/>
</dbReference>
<protein>
    <submittedName>
        <fullName evidence="1">Uncharacterized protein</fullName>
    </submittedName>
</protein>
<accession>A0A8S5LZW5</accession>
<sequence>MENFNFNVITKVEFNNNYIFNISLPNDTNYRNVFLVAVEGNVNVFNVFDVVFVNNSEVKRVLHLADTANYITYSISGQNLVLKSTTLWSYGFCIRAD</sequence>